<gene>
    <name evidence="1" type="ORF">DFH08DRAFT_736431</name>
</gene>
<evidence type="ECO:0000313" key="2">
    <source>
        <dbReference type="Proteomes" id="UP001218218"/>
    </source>
</evidence>
<dbReference type="InterPro" id="IPR009003">
    <property type="entry name" value="Peptidase_S1_PA"/>
</dbReference>
<proteinExistence type="predicted"/>
<evidence type="ECO:0000313" key="1">
    <source>
        <dbReference type="EMBL" id="KAJ7357119.1"/>
    </source>
</evidence>
<keyword evidence="2" id="KW-1185">Reference proteome</keyword>
<dbReference type="Gene3D" id="2.40.10.120">
    <property type="match status" value="1"/>
</dbReference>
<dbReference type="Pfam" id="PF13365">
    <property type="entry name" value="Trypsin_2"/>
    <property type="match status" value="1"/>
</dbReference>
<organism evidence="1 2">
    <name type="scientific">Mycena albidolilacea</name>
    <dbReference type="NCBI Taxonomy" id="1033008"/>
    <lineage>
        <taxon>Eukaryota</taxon>
        <taxon>Fungi</taxon>
        <taxon>Dikarya</taxon>
        <taxon>Basidiomycota</taxon>
        <taxon>Agaricomycotina</taxon>
        <taxon>Agaricomycetes</taxon>
        <taxon>Agaricomycetidae</taxon>
        <taxon>Agaricales</taxon>
        <taxon>Marasmiineae</taxon>
        <taxon>Mycenaceae</taxon>
        <taxon>Mycena</taxon>
    </lineage>
</organism>
<reference evidence="1" key="1">
    <citation type="submission" date="2023-03" db="EMBL/GenBank/DDBJ databases">
        <title>Massive genome expansion in bonnet fungi (Mycena s.s.) driven by repeated elements and novel gene families across ecological guilds.</title>
        <authorList>
            <consortium name="Lawrence Berkeley National Laboratory"/>
            <person name="Harder C.B."/>
            <person name="Miyauchi S."/>
            <person name="Viragh M."/>
            <person name="Kuo A."/>
            <person name="Thoen E."/>
            <person name="Andreopoulos B."/>
            <person name="Lu D."/>
            <person name="Skrede I."/>
            <person name="Drula E."/>
            <person name="Henrissat B."/>
            <person name="Morin E."/>
            <person name="Kohler A."/>
            <person name="Barry K."/>
            <person name="LaButti K."/>
            <person name="Morin E."/>
            <person name="Salamov A."/>
            <person name="Lipzen A."/>
            <person name="Mereny Z."/>
            <person name="Hegedus B."/>
            <person name="Baldrian P."/>
            <person name="Stursova M."/>
            <person name="Weitz H."/>
            <person name="Taylor A."/>
            <person name="Grigoriev I.V."/>
            <person name="Nagy L.G."/>
            <person name="Martin F."/>
            <person name="Kauserud H."/>
        </authorList>
    </citation>
    <scope>NUCLEOTIDE SEQUENCE</scope>
    <source>
        <strain evidence="1">CBHHK002</strain>
    </source>
</reference>
<accession>A0AAD7AFF2</accession>
<name>A0AAD7AFF2_9AGAR</name>
<sequence length="324" mass="34590">MLRSCLRPPFGILTGRKYATVSSSILASSRPEHIQAIPSELDKVLLTSLSAQLNGPPLRDLIQQYVERSGHILPSSLPYESRPTPQRRVTFDGGDSVVMIAHCACDHTGKHAVTVSSGFALAIPGDPDAGSFILTCAHTLEEIRRSPLLVDGQAGSTGSFLVSGAGQSFSVRSVSSIVSAVPRSDILVLRSESPALPALPVSPYPAPRGTAIRAHFVTHVHPEEPGWTPWVGGSWSKWVQDTVLGYRDFAGRETEPGTYDSLSHMLFSALPTPGSSGGPIVDEESGAVIGVMLGTRMDNRVEGVRGWGVPSETIFEMFSLPIAR</sequence>
<dbReference type="AlphaFoldDB" id="A0AAD7AFF2"/>
<dbReference type="Proteomes" id="UP001218218">
    <property type="component" value="Unassembled WGS sequence"/>
</dbReference>
<comment type="caution">
    <text evidence="1">The sequence shown here is derived from an EMBL/GenBank/DDBJ whole genome shotgun (WGS) entry which is preliminary data.</text>
</comment>
<protein>
    <submittedName>
        <fullName evidence="1">Uncharacterized protein</fullName>
    </submittedName>
</protein>
<dbReference type="EMBL" id="JARIHO010000008">
    <property type="protein sequence ID" value="KAJ7357119.1"/>
    <property type="molecule type" value="Genomic_DNA"/>
</dbReference>
<dbReference type="SUPFAM" id="SSF50494">
    <property type="entry name" value="Trypsin-like serine proteases"/>
    <property type="match status" value="1"/>
</dbReference>